<evidence type="ECO:0000259" key="7">
    <source>
        <dbReference type="Pfam" id="PF00082"/>
    </source>
</evidence>
<evidence type="ECO:0000256" key="4">
    <source>
        <dbReference type="ARBA" id="ARBA00022825"/>
    </source>
</evidence>
<name>A0A1H8B6Z0_9BACL</name>
<dbReference type="InterPro" id="IPR022398">
    <property type="entry name" value="Peptidase_S8_His-AS"/>
</dbReference>
<dbReference type="GO" id="GO:0006508">
    <property type="term" value="P:proteolysis"/>
    <property type="evidence" value="ECO:0007669"/>
    <property type="project" value="UniProtKB-KW"/>
</dbReference>
<dbReference type="Pfam" id="PF00082">
    <property type="entry name" value="Peptidase_S8"/>
    <property type="match status" value="1"/>
</dbReference>
<dbReference type="PRINTS" id="PR00723">
    <property type="entry name" value="SUBTILISIN"/>
</dbReference>
<evidence type="ECO:0000256" key="2">
    <source>
        <dbReference type="ARBA" id="ARBA00022670"/>
    </source>
</evidence>
<dbReference type="PANTHER" id="PTHR43806:SF11">
    <property type="entry name" value="CEREVISIN-RELATED"/>
    <property type="match status" value="1"/>
</dbReference>
<dbReference type="SUPFAM" id="SSF89260">
    <property type="entry name" value="Collagen-binding domain"/>
    <property type="match status" value="1"/>
</dbReference>
<keyword evidence="9" id="KW-1185">Reference proteome</keyword>
<dbReference type="InterPro" id="IPR023828">
    <property type="entry name" value="Peptidase_S8_Ser-AS"/>
</dbReference>
<evidence type="ECO:0000256" key="5">
    <source>
        <dbReference type="PROSITE-ProRule" id="PRU01240"/>
    </source>
</evidence>
<dbReference type="AlphaFoldDB" id="A0A1H8B6Z0"/>
<feature type="chain" id="PRO_5011714806" evidence="6">
    <location>
        <begin position="23"/>
        <end position="661"/>
    </location>
</feature>
<evidence type="ECO:0000256" key="6">
    <source>
        <dbReference type="SAM" id="SignalP"/>
    </source>
</evidence>
<dbReference type="InterPro" id="IPR036852">
    <property type="entry name" value="Peptidase_S8/S53_dom_sf"/>
</dbReference>
<feature type="active site" description="Charge relay system" evidence="5">
    <location>
        <position position="188"/>
    </location>
</feature>
<dbReference type="GO" id="GO:0004252">
    <property type="term" value="F:serine-type endopeptidase activity"/>
    <property type="evidence" value="ECO:0007669"/>
    <property type="project" value="UniProtKB-UniRule"/>
</dbReference>
<feature type="domain" description="Peptidase S8/S53" evidence="7">
    <location>
        <begin position="149"/>
        <end position="399"/>
    </location>
</feature>
<dbReference type="InterPro" id="IPR000209">
    <property type="entry name" value="Peptidase_S8/S53_dom"/>
</dbReference>
<evidence type="ECO:0000313" key="8">
    <source>
        <dbReference type="EMBL" id="SEM78691.1"/>
    </source>
</evidence>
<evidence type="ECO:0000256" key="1">
    <source>
        <dbReference type="ARBA" id="ARBA00011073"/>
    </source>
</evidence>
<dbReference type="RefSeq" id="WP_170839691.1">
    <property type="nucleotide sequence ID" value="NZ_FOCQ01000002.1"/>
</dbReference>
<evidence type="ECO:0000313" key="9">
    <source>
        <dbReference type="Proteomes" id="UP000199695"/>
    </source>
</evidence>
<dbReference type="STRING" id="1173111.SAMN05444955_10238"/>
<feature type="active site" description="Charge relay system" evidence="5">
    <location>
        <position position="155"/>
    </location>
</feature>
<protein>
    <submittedName>
        <fullName evidence="8">Subtilase family protein</fullName>
    </submittedName>
</protein>
<dbReference type="InterPro" id="IPR050131">
    <property type="entry name" value="Peptidase_S8_subtilisin-like"/>
</dbReference>
<dbReference type="InterPro" id="IPR015500">
    <property type="entry name" value="Peptidase_S8_subtilisin-rel"/>
</dbReference>
<dbReference type="EMBL" id="FOCQ01000002">
    <property type="protein sequence ID" value="SEM78691.1"/>
    <property type="molecule type" value="Genomic_DNA"/>
</dbReference>
<proteinExistence type="inferred from homology"/>
<keyword evidence="6" id="KW-0732">Signal</keyword>
<dbReference type="PROSITE" id="PS00137">
    <property type="entry name" value="SUBTILASE_HIS"/>
    <property type="match status" value="1"/>
</dbReference>
<dbReference type="PROSITE" id="PS51892">
    <property type="entry name" value="SUBTILASE"/>
    <property type="match status" value="1"/>
</dbReference>
<sequence length="661" mass="73249">MRFWIFVWLAAAAVFVLPSSQAMPDPHPPEITAPDREWVVKWKGEPSFSFLETVQVIHRSSARSSRQEETLLVSVKEGINQEEWWNRWSRHAGIEYLHPNHKFETADQASEPTAGNWDEFYYLEQIRAVEAWKVFRNKHRSLPRRSGPVIVAVVDTGVDLGNPTLRPLLVPGVNVKNKSLPPQDHLGHGTQVAGVLAAVWGALTEKAPVGNGRIMPIKVMEDGNDGDVYFTAEGIREAVRRHADLIVLAQGGWTYSEAIADAVREAERAGTLVVAAGGNASYDLNGNLLHNRPLFYPAALPEVLGVGSVRMDGTHDPSSNSGDGLDVVAPGDFIATTGTSADMRIESGTSFAAPQAAGVAALVLQLHPEYSPSDLRNLICQTARKQKGEPRWDEEMGFGLLDAYRALTIPLSPDLSEPNNRPELAMPVSLNQPVDALLSCSDRDWYQLDLEQPGTLVLQLHKLKGDWKHSSIRIEIMSEGRSAVYPLKEREQIKVTAPPGRVRVQLLGAGRMKEVYYRLSATWMPLGDSYENNDYEWNMADLQLPVDATLYEGTIHKKGDFDWFRLVLPREGELSIRVTSATPRMDPLLLILMEGDSKGVLIDAGGEGEPEQARIRVKSGSVCLRLSDYGRNVIDAPYQLLLHYQPAGPVKKDEQTMASWK</sequence>
<keyword evidence="2 5" id="KW-0645">Protease</keyword>
<dbReference type="Gene3D" id="3.40.50.200">
    <property type="entry name" value="Peptidase S8/S53 domain"/>
    <property type="match status" value="1"/>
</dbReference>
<evidence type="ECO:0000256" key="3">
    <source>
        <dbReference type="ARBA" id="ARBA00022801"/>
    </source>
</evidence>
<dbReference type="PANTHER" id="PTHR43806">
    <property type="entry name" value="PEPTIDASE S8"/>
    <property type="match status" value="1"/>
</dbReference>
<keyword evidence="3 5" id="KW-0378">Hydrolase</keyword>
<dbReference type="SUPFAM" id="SSF52743">
    <property type="entry name" value="Subtilisin-like"/>
    <property type="match status" value="1"/>
</dbReference>
<reference evidence="8 9" key="1">
    <citation type="submission" date="2016-10" db="EMBL/GenBank/DDBJ databases">
        <authorList>
            <person name="de Groot N.N."/>
        </authorList>
    </citation>
    <scope>NUCLEOTIDE SEQUENCE [LARGE SCALE GENOMIC DNA]</scope>
    <source>
        <strain evidence="8 9">DSM 46701</strain>
    </source>
</reference>
<gene>
    <name evidence="8" type="ORF">SAMN05444955_10238</name>
</gene>
<accession>A0A1H8B6Z0</accession>
<feature type="active site" description="Charge relay system" evidence="5">
    <location>
        <position position="350"/>
    </location>
</feature>
<feature type="signal peptide" evidence="6">
    <location>
        <begin position="1"/>
        <end position="22"/>
    </location>
</feature>
<organism evidence="8 9">
    <name type="scientific">Lihuaxuella thermophila</name>
    <dbReference type="NCBI Taxonomy" id="1173111"/>
    <lineage>
        <taxon>Bacteria</taxon>
        <taxon>Bacillati</taxon>
        <taxon>Bacillota</taxon>
        <taxon>Bacilli</taxon>
        <taxon>Bacillales</taxon>
        <taxon>Thermoactinomycetaceae</taxon>
        <taxon>Lihuaxuella</taxon>
    </lineage>
</organism>
<dbReference type="Proteomes" id="UP000199695">
    <property type="component" value="Unassembled WGS sequence"/>
</dbReference>
<comment type="similarity">
    <text evidence="1 5">Belongs to the peptidase S8 family.</text>
</comment>
<dbReference type="PROSITE" id="PS00138">
    <property type="entry name" value="SUBTILASE_SER"/>
    <property type="match status" value="1"/>
</dbReference>
<dbReference type="Gene3D" id="2.60.120.380">
    <property type="match status" value="2"/>
</dbReference>
<keyword evidence="4 5" id="KW-0720">Serine protease</keyword>